<dbReference type="Proteomes" id="UP001149165">
    <property type="component" value="Unassembled WGS sequence"/>
</dbReference>
<dbReference type="OrthoDB" id="437369at2759"/>
<keyword evidence="3" id="KW-1185">Reference proteome</keyword>
<dbReference type="AlphaFoldDB" id="A0A9W9FAS8"/>
<name>A0A9W9FAS8_9EURO</name>
<dbReference type="EMBL" id="JAPQKH010000005">
    <property type="protein sequence ID" value="KAJ5096777.1"/>
    <property type="molecule type" value="Genomic_DNA"/>
</dbReference>
<reference evidence="2" key="2">
    <citation type="journal article" date="2023" name="IMA Fungus">
        <title>Comparative genomic study of the Penicillium genus elucidates a diverse pangenome and 15 lateral gene transfer events.</title>
        <authorList>
            <person name="Petersen C."/>
            <person name="Sorensen T."/>
            <person name="Nielsen M.R."/>
            <person name="Sondergaard T.E."/>
            <person name="Sorensen J.L."/>
            <person name="Fitzpatrick D.A."/>
            <person name="Frisvad J.C."/>
            <person name="Nielsen K.L."/>
        </authorList>
    </citation>
    <scope>NUCLEOTIDE SEQUENCE</scope>
    <source>
        <strain evidence="2">IBT 30069</strain>
    </source>
</reference>
<feature type="domain" description="Amine oxidase" evidence="1">
    <location>
        <begin position="89"/>
        <end position="383"/>
    </location>
</feature>
<dbReference type="InterPro" id="IPR017046">
    <property type="entry name" value="Prenylcysteine_Oxase1"/>
</dbReference>
<protein>
    <recommendedName>
        <fullName evidence="1">Amine oxidase domain-containing protein</fullName>
    </recommendedName>
</protein>
<sequence>MKDNYKFKKMGRQHSFHLISILYAILATQAVFCSAIGTRNSVSHTLEYDSNFHEQYALGDPLPESLIRNAERFREGDRPARVAIIGGGIAGLSTAYFLHNDERLGASTQVTIFEREAQTGGRIRTAQVYNTGDEMDTGGHTFDTDDSLMDELARTLDVHTYRVRVGFDYGDWRYRSEEFTALDRASLWDGQTLSINVADEPPLTWSSLKDILIQDGLKPRFWMNIVHTLRRAFTDEDLQDWLDWDLVDRDVKVYREMLVWAAARARPGPNKADLQQFAYTNSISLKQQNVTYFGNMDILSRLGTHLSHDDLFSLKLGSTVTQIKRGQQFNVSWIYDSDSGQTETFSEKFDYVIIAAPFSQSHITISPPLSVAPQEVAYQPLHVTQFITRAELDPRTFQLPLNIKVPKMIWNVGDSTGNHTSPAPDFISITKESSSICEGCVCFSEPIYRVISKERFSDSDIATLFNKFGKARKEVKFTEQCCGKLEQDSLGTTIGENGNFKAWEEEGEVRWSGCVNHPEIRWMHRDFWPNGIPVLDKHNSSGEQDELVELAPRLYYVSGFEGREGASISKSVRNARKASDLLTEKYGYYQKA</sequence>
<dbReference type="Pfam" id="PF01593">
    <property type="entry name" value="Amino_oxidase"/>
    <property type="match status" value="1"/>
</dbReference>
<evidence type="ECO:0000313" key="3">
    <source>
        <dbReference type="Proteomes" id="UP001149165"/>
    </source>
</evidence>
<dbReference type="GO" id="GO:0001735">
    <property type="term" value="F:prenylcysteine oxidase activity"/>
    <property type="evidence" value="ECO:0007669"/>
    <property type="project" value="InterPro"/>
</dbReference>
<evidence type="ECO:0000259" key="1">
    <source>
        <dbReference type="Pfam" id="PF01593"/>
    </source>
</evidence>
<dbReference type="InterPro" id="IPR036188">
    <property type="entry name" value="FAD/NAD-bd_sf"/>
</dbReference>
<comment type="caution">
    <text evidence="2">The sequence shown here is derived from an EMBL/GenBank/DDBJ whole genome shotgun (WGS) entry which is preliminary data.</text>
</comment>
<dbReference type="GO" id="GO:0030327">
    <property type="term" value="P:prenylated protein catabolic process"/>
    <property type="evidence" value="ECO:0007669"/>
    <property type="project" value="TreeGrafter"/>
</dbReference>
<dbReference type="InterPro" id="IPR002937">
    <property type="entry name" value="Amino_oxidase"/>
</dbReference>
<proteinExistence type="predicted"/>
<dbReference type="SUPFAM" id="SSF51905">
    <property type="entry name" value="FAD/NAD(P)-binding domain"/>
    <property type="match status" value="1"/>
</dbReference>
<dbReference type="Gene3D" id="3.50.50.60">
    <property type="entry name" value="FAD/NAD(P)-binding domain"/>
    <property type="match status" value="1"/>
</dbReference>
<gene>
    <name evidence="2" type="ORF">N7456_007498</name>
</gene>
<organism evidence="2 3">
    <name type="scientific">Penicillium angulare</name>
    <dbReference type="NCBI Taxonomy" id="116970"/>
    <lineage>
        <taxon>Eukaryota</taxon>
        <taxon>Fungi</taxon>
        <taxon>Dikarya</taxon>
        <taxon>Ascomycota</taxon>
        <taxon>Pezizomycotina</taxon>
        <taxon>Eurotiomycetes</taxon>
        <taxon>Eurotiomycetidae</taxon>
        <taxon>Eurotiales</taxon>
        <taxon>Aspergillaceae</taxon>
        <taxon>Penicillium</taxon>
    </lineage>
</organism>
<reference evidence="2" key="1">
    <citation type="submission" date="2022-11" db="EMBL/GenBank/DDBJ databases">
        <authorList>
            <person name="Petersen C."/>
        </authorList>
    </citation>
    <scope>NUCLEOTIDE SEQUENCE</scope>
    <source>
        <strain evidence="2">IBT 30069</strain>
    </source>
</reference>
<accession>A0A9W9FAS8</accession>
<dbReference type="PANTHER" id="PTHR15944">
    <property type="entry name" value="FARNESYLCYSTEINE LYASE"/>
    <property type="match status" value="1"/>
</dbReference>
<evidence type="ECO:0000313" key="2">
    <source>
        <dbReference type="EMBL" id="KAJ5096777.1"/>
    </source>
</evidence>
<dbReference type="PANTHER" id="PTHR15944:SF0">
    <property type="entry name" value="PRENYLCYSTEINE LYASE DOMAIN-CONTAINING PROTEIN"/>
    <property type="match status" value="1"/>
</dbReference>